<dbReference type="InterPro" id="IPR036390">
    <property type="entry name" value="WH_DNA-bd_sf"/>
</dbReference>
<dbReference type="GO" id="GO:2000142">
    <property type="term" value="P:regulation of DNA-templated transcription initiation"/>
    <property type="evidence" value="ECO:0007669"/>
    <property type="project" value="TreeGrafter"/>
</dbReference>
<proteinExistence type="inferred from homology"/>
<evidence type="ECO:0000256" key="4">
    <source>
        <dbReference type="ARBA" id="ARBA00023159"/>
    </source>
</evidence>
<feature type="domain" description="HTH lysR-type" evidence="6">
    <location>
        <begin position="9"/>
        <end position="66"/>
    </location>
</feature>
<dbReference type="PANTHER" id="PTHR30293">
    <property type="entry name" value="TRANSCRIPTIONAL REGULATORY PROTEIN NAC-RELATED"/>
    <property type="match status" value="1"/>
</dbReference>
<dbReference type="SUPFAM" id="SSF46785">
    <property type="entry name" value="Winged helix' DNA-binding domain"/>
    <property type="match status" value="1"/>
</dbReference>
<dbReference type="SUPFAM" id="SSF53850">
    <property type="entry name" value="Periplasmic binding protein-like II"/>
    <property type="match status" value="1"/>
</dbReference>
<dbReference type="AlphaFoldDB" id="A0A744CD92"/>
<gene>
    <name evidence="7" type="ORF">G8N70_003141</name>
</gene>
<reference evidence="7" key="1">
    <citation type="journal article" date="2018" name="Genome Biol.">
        <title>SKESA: strategic k-mer extension for scrupulous assemblies.</title>
        <authorList>
            <person name="Souvorov A."/>
            <person name="Agarwala R."/>
            <person name="Lipman D.J."/>
        </authorList>
    </citation>
    <scope>NUCLEOTIDE SEQUENCE</scope>
    <source>
        <strain evidence="7">MA.CCC_P4</strain>
    </source>
</reference>
<accession>A0A744CD92</accession>
<dbReference type="PROSITE" id="PS50931">
    <property type="entry name" value="HTH_LYSR"/>
    <property type="match status" value="1"/>
</dbReference>
<evidence type="ECO:0000256" key="3">
    <source>
        <dbReference type="ARBA" id="ARBA00023125"/>
    </source>
</evidence>
<dbReference type="EMBL" id="DAAUQJ010000006">
    <property type="protein sequence ID" value="HAF2412804.1"/>
    <property type="molecule type" value="Genomic_DNA"/>
</dbReference>
<organism evidence="7">
    <name type="scientific">Salmonella enterica</name>
    <name type="common">Salmonella choleraesuis</name>
    <dbReference type="NCBI Taxonomy" id="28901"/>
    <lineage>
        <taxon>Bacteria</taxon>
        <taxon>Pseudomonadati</taxon>
        <taxon>Pseudomonadota</taxon>
        <taxon>Gammaproteobacteria</taxon>
        <taxon>Enterobacterales</taxon>
        <taxon>Enterobacteriaceae</taxon>
        <taxon>Salmonella</taxon>
    </lineage>
</organism>
<dbReference type="Gene3D" id="1.10.10.10">
    <property type="entry name" value="Winged helix-like DNA-binding domain superfamily/Winged helix DNA-binding domain"/>
    <property type="match status" value="1"/>
</dbReference>
<sequence>MDKTSQFPLKIQHLTALIAISETGSMTAAAQRLNLAQPALSIAIARLEERLGTALLHREPRGVQLTEAGRVLLVRAYEILELAQLSLRELDGLQREPQGEVSIGLPSSTAAVAALPIIERLSIRYPKIRLRVIETFSSYLWKWLQNGDIDMAVVFDRTPTTDLHCVPLARETMYLVSPPGSQVRLSPVDISKLGSYPLAMPSRANGFRAALEAYAKKHGVTLNVALEIDAGHHLVKLVASGRYHSVLAPCAVRDEIEARQVMAQPIQPPLTRTVCLARRKLSETSSPVHLVADEVAMECRNLIESGVWLAMLL</sequence>
<evidence type="ECO:0000259" key="6">
    <source>
        <dbReference type="PROSITE" id="PS50931"/>
    </source>
</evidence>
<dbReference type="Pfam" id="PF03466">
    <property type="entry name" value="LysR_substrate"/>
    <property type="match status" value="1"/>
</dbReference>
<evidence type="ECO:0000256" key="2">
    <source>
        <dbReference type="ARBA" id="ARBA00023015"/>
    </source>
</evidence>
<evidence type="ECO:0000313" key="7">
    <source>
        <dbReference type="EMBL" id="HAF2412804.1"/>
    </source>
</evidence>
<keyword evidence="4" id="KW-0010">Activator</keyword>
<keyword evidence="2" id="KW-0805">Transcription regulation</keyword>
<dbReference type="Gene3D" id="3.40.190.290">
    <property type="match status" value="1"/>
</dbReference>
<evidence type="ECO:0000256" key="5">
    <source>
        <dbReference type="ARBA" id="ARBA00023163"/>
    </source>
</evidence>
<reference evidence="7" key="2">
    <citation type="submission" date="2020-02" db="EMBL/GenBank/DDBJ databases">
        <authorList>
            <consortium name="NCBI Pathogen Detection Project"/>
        </authorList>
    </citation>
    <scope>NUCLEOTIDE SEQUENCE</scope>
    <source>
        <strain evidence="7">MA.CCC_P4</strain>
    </source>
</reference>
<dbReference type="InterPro" id="IPR036388">
    <property type="entry name" value="WH-like_DNA-bd_sf"/>
</dbReference>
<keyword evidence="3" id="KW-0238">DNA-binding</keyword>
<dbReference type="GO" id="GO:0003677">
    <property type="term" value="F:DNA binding"/>
    <property type="evidence" value="ECO:0007669"/>
    <property type="project" value="UniProtKB-KW"/>
</dbReference>
<comment type="similarity">
    <text evidence="1">Belongs to the LysR transcriptional regulatory family.</text>
</comment>
<dbReference type="PRINTS" id="PR00039">
    <property type="entry name" value="HTHLYSR"/>
</dbReference>
<dbReference type="InterPro" id="IPR000847">
    <property type="entry name" value="LysR_HTH_N"/>
</dbReference>
<dbReference type="Pfam" id="PF00126">
    <property type="entry name" value="HTH_1"/>
    <property type="match status" value="1"/>
</dbReference>
<keyword evidence="5" id="KW-0804">Transcription</keyword>
<dbReference type="FunFam" id="1.10.10.10:FF:000001">
    <property type="entry name" value="LysR family transcriptional regulator"/>
    <property type="match status" value="1"/>
</dbReference>
<protein>
    <submittedName>
        <fullName evidence="7">LysR family transcriptional regulator</fullName>
    </submittedName>
</protein>
<dbReference type="InterPro" id="IPR005119">
    <property type="entry name" value="LysR_subst-bd"/>
</dbReference>
<evidence type="ECO:0000256" key="1">
    <source>
        <dbReference type="ARBA" id="ARBA00009437"/>
    </source>
</evidence>
<comment type="caution">
    <text evidence="7">The sequence shown here is derived from an EMBL/GenBank/DDBJ whole genome shotgun (WGS) entry which is preliminary data.</text>
</comment>
<name>A0A744CD92_SALER</name>
<dbReference type="PANTHER" id="PTHR30293:SF0">
    <property type="entry name" value="NITROGEN ASSIMILATION REGULATORY PROTEIN NAC"/>
    <property type="match status" value="1"/>
</dbReference>
<dbReference type="GO" id="GO:0003700">
    <property type="term" value="F:DNA-binding transcription factor activity"/>
    <property type="evidence" value="ECO:0007669"/>
    <property type="project" value="InterPro"/>
</dbReference>